<proteinExistence type="predicted"/>
<name>A0A9P8LGT5_9PEZI</name>
<dbReference type="Proteomes" id="UP000750711">
    <property type="component" value="Unassembled WGS sequence"/>
</dbReference>
<dbReference type="Gene3D" id="3.10.180.10">
    <property type="entry name" value="2,3-Dihydroxybiphenyl 1,2-Dioxygenase, domain 1"/>
    <property type="match status" value="1"/>
</dbReference>
<dbReference type="PANTHER" id="PTHR35006">
    <property type="entry name" value="GLYOXALASE FAMILY PROTEIN (AFU_ORTHOLOGUE AFUA_5G14830)"/>
    <property type="match status" value="1"/>
</dbReference>
<evidence type="ECO:0000313" key="2">
    <source>
        <dbReference type="Proteomes" id="UP000750711"/>
    </source>
</evidence>
<reference evidence="1" key="1">
    <citation type="submission" date="2021-03" db="EMBL/GenBank/DDBJ databases">
        <title>Comparative genomics and phylogenomic investigation of the class Geoglossomycetes provide insights into ecological specialization and systematics.</title>
        <authorList>
            <person name="Melie T."/>
            <person name="Pirro S."/>
            <person name="Miller A.N."/>
            <person name="Quandt A."/>
        </authorList>
    </citation>
    <scope>NUCLEOTIDE SEQUENCE</scope>
    <source>
        <strain evidence="1">CAQ_001_2017</strain>
    </source>
</reference>
<gene>
    <name evidence="1" type="ORF">GP486_001447</name>
</gene>
<dbReference type="SUPFAM" id="SSF54593">
    <property type="entry name" value="Glyoxalase/Bleomycin resistance protein/Dihydroxybiphenyl dioxygenase"/>
    <property type="match status" value="1"/>
</dbReference>
<keyword evidence="2" id="KW-1185">Reference proteome</keyword>
<dbReference type="CDD" id="cd07262">
    <property type="entry name" value="VOC_like"/>
    <property type="match status" value="1"/>
</dbReference>
<dbReference type="EMBL" id="JAGHQM010000130">
    <property type="protein sequence ID" value="KAH0565154.1"/>
    <property type="molecule type" value="Genomic_DNA"/>
</dbReference>
<evidence type="ECO:0008006" key="3">
    <source>
        <dbReference type="Google" id="ProtNLM"/>
    </source>
</evidence>
<dbReference type="PANTHER" id="PTHR35006:SF2">
    <property type="entry name" value="GLYOXALASE FAMILY PROTEIN (AFU_ORTHOLOGUE AFUA_5G14830)"/>
    <property type="match status" value="1"/>
</dbReference>
<sequence length="126" mass="13535">MSISVPGSKLDEVVAFYVKALEPLRYVEMMRFPGVVGLGADGVPDFWIGTQESAKGGETHIAFSAKERALVNSFHAAALKAGAENNGDPGPRPQYTPTYYSAYARDPMGNNVEVVCHCPEEAAKSQ</sequence>
<dbReference type="InterPro" id="IPR029068">
    <property type="entry name" value="Glyas_Bleomycin-R_OHBP_Dase"/>
</dbReference>
<organism evidence="1 2">
    <name type="scientific">Trichoglossum hirsutum</name>
    <dbReference type="NCBI Taxonomy" id="265104"/>
    <lineage>
        <taxon>Eukaryota</taxon>
        <taxon>Fungi</taxon>
        <taxon>Dikarya</taxon>
        <taxon>Ascomycota</taxon>
        <taxon>Pezizomycotina</taxon>
        <taxon>Geoglossomycetes</taxon>
        <taxon>Geoglossales</taxon>
        <taxon>Geoglossaceae</taxon>
        <taxon>Trichoglossum</taxon>
    </lineage>
</organism>
<accession>A0A9P8LGT5</accession>
<comment type="caution">
    <text evidence="1">The sequence shown here is derived from an EMBL/GenBank/DDBJ whole genome shotgun (WGS) entry which is preliminary data.</text>
</comment>
<protein>
    <recommendedName>
        <fullName evidence="3">VOC domain-containing protein</fullName>
    </recommendedName>
</protein>
<dbReference type="AlphaFoldDB" id="A0A9P8LGT5"/>
<evidence type="ECO:0000313" key="1">
    <source>
        <dbReference type="EMBL" id="KAH0565154.1"/>
    </source>
</evidence>